<comment type="similarity">
    <text evidence="1">Belongs to the histone H3 family.</text>
</comment>
<keyword evidence="2" id="KW-0007">Acetylation</keyword>
<organism evidence="4 5">
    <name type="scientific">Sphenostylis stenocarpa</name>
    <dbReference type="NCBI Taxonomy" id="92480"/>
    <lineage>
        <taxon>Eukaryota</taxon>
        <taxon>Viridiplantae</taxon>
        <taxon>Streptophyta</taxon>
        <taxon>Embryophyta</taxon>
        <taxon>Tracheophyta</taxon>
        <taxon>Spermatophyta</taxon>
        <taxon>Magnoliopsida</taxon>
        <taxon>eudicotyledons</taxon>
        <taxon>Gunneridae</taxon>
        <taxon>Pentapetalae</taxon>
        <taxon>rosids</taxon>
        <taxon>fabids</taxon>
        <taxon>Fabales</taxon>
        <taxon>Fabaceae</taxon>
        <taxon>Papilionoideae</taxon>
        <taxon>50 kb inversion clade</taxon>
        <taxon>NPAAA clade</taxon>
        <taxon>indigoferoid/millettioid clade</taxon>
        <taxon>Phaseoleae</taxon>
        <taxon>Sphenostylis</taxon>
    </lineage>
</organism>
<proteinExistence type="inferred from homology"/>
<dbReference type="Gene3D" id="1.10.20.10">
    <property type="entry name" value="Histone, subunit A"/>
    <property type="match status" value="1"/>
</dbReference>
<dbReference type="InterPro" id="IPR009072">
    <property type="entry name" value="Histone-fold"/>
</dbReference>
<sequence>MAPTKQKVHTSTGGKTPQKQLAMKTARKSVPTTDEVKKPHKFRSGLVPLQLVSCLVPSKHDVLRLLNHAPPQLSLTPILEPLCASSKFST</sequence>
<feature type="region of interest" description="Disordered" evidence="3">
    <location>
        <begin position="1"/>
        <end position="37"/>
    </location>
</feature>
<dbReference type="PRINTS" id="PR00622">
    <property type="entry name" value="HISTONEH3"/>
</dbReference>
<dbReference type="AlphaFoldDB" id="A0AA86T6E5"/>
<gene>
    <name evidence="4" type="ORF">AYBTSS11_LOCUS27445</name>
</gene>
<dbReference type="SUPFAM" id="SSF47113">
    <property type="entry name" value="Histone-fold"/>
    <property type="match status" value="1"/>
</dbReference>
<reference evidence="4" key="1">
    <citation type="submission" date="2023-10" db="EMBL/GenBank/DDBJ databases">
        <authorList>
            <person name="Domelevo Entfellner J.-B."/>
        </authorList>
    </citation>
    <scope>NUCLEOTIDE SEQUENCE</scope>
</reference>
<evidence type="ECO:0000256" key="1">
    <source>
        <dbReference type="ARBA" id="ARBA00010343"/>
    </source>
</evidence>
<dbReference type="InterPro" id="IPR000164">
    <property type="entry name" value="Histone_H3/CENP-A"/>
</dbReference>
<dbReference type="GO" id="GO:0003677">
    <property type="term" value="F:DNA binding"/>
    <property type="evidence" value="ECO:0007669"/>
    <property type="project" value="InterPro"/>
</dbReference>
<protein>
    <submittedName>
        <fullName evidence="4">Uncharacterized protein</fullName>
    </submittedName>
</protein>
<evidence type="ECO:0000256" key="3">
    <source>
        <dbReference type="SAM" id="MobiDB-lite"/>
    </source>
</evidence>
<dbReference type="GO" id="GO:0000786">
    <property type="term" value="C:nucleosome"/>
    <property type="evidence" value="ECO:0007669"/>
    <property type="project" value="InterPro"/>
</dbReference>
<keyword evidence="5" id="KW-1185">Reference proteome</keyword>
<dbReference type="Gramene" id="rna-AYBTSS11_LOCUS27445">
    <property type="protein sequence ID" value="CAJ1975333.1"/>
    <property type="gene ID" value="gene-AYBTSS11_LOCUS27445"/>
</dbReference>
<feature type="compositionally biased region" description="Polar residues" evidence="3">
    <location>
        <begin position="9"/>
        <end position="19"/>
    </location>
</feature>
<evidence type="ECO:0000313" key="5">
    <source>
        <dbReference type="Proteomes" id="UP001189624"/>
    </source>
</evidence>
<accession>A0AA86T6E5</accession>
<dbReference type="GO" id="GO:0030527">
    <property type="term" value="F:structural constituent of chromatin"/>
    <property type="evidence" value="ECO:0007669"/>
    <property type="project" value="InterPro"/>
</dbReference>
<name>A0AA86T6E5_9FABA</name>
<dbReference type="GO" id="GO:0046982">
    <property type="term" value="F:protein heterodimerization activity"/>
    <property type="evidence" value="ECO:0007669"/>
    <property type="project" value="InterPro"/>
</dbReference>
<evidence type="ECO:0000313" key="4">
    <source>
        <dbReference type="EMBL" id="CAJ1975333.1"/>
    </source>
</evidence>
<dbReference type="EMBL" id="OY731406">
    <property type="protein sequence ID" value="CAJ1975333.1"/>
    <property type="molecule type" value="Genomic_DNA"/>
</dbReference>
<dbReference type="Proteomes" id="UP001189624">
    <property type="component" value="Chromosome 9"/>
</dbReference>
<evidence type="ECO:0000256" key="2">
    <source>
        <dbReference type="ARBA" id="ARBA00022990"/>
    </source>
</evidence>